<protein>
    <recommendedName>
        <fullName evidence="3">SWIM-type domain-containing protein</fullName>
    </recommendedName>
</protein>
<keyword evidence="1" id="KW-0479">Metal-binding</keyword>
<keyword evidence="1" id="KW-0863">Zinc-finger</keyword>
<accession>A0A7J6NKJ2</accession>
<evidence type="ECO:0000313" key="5">
    <source>
        <dbReference type="Proteomes" id="UP000541610"/>
    </source>
</evidence>
<dbReference type="InterPro" id="IPR007527">
    <property type="entry name" value="Znf_SWIM"/>
</dbReference>
<keyword evidence="1" id="KW-0862">Zinc</keyword>
<organism evidence="4 5">
    <name type="scientific">Perkinsus olseni</name>
    <name type="common">Perkinsus atlanticus</name>
    <dbReference type="NCBI Taxonomy" id="32597"/>
    <lineage>
        <taxon>Eukaryota</taxon>
        <taxon>Sar</taxon>
        <taxon>Alveolata</taxon>
        <taxon>Perkinsozoa</taxon>
        <taxon>Perkinsea</taxon>
        <taxon>Perkinsida</taxon>
        <taxon>Perkinsidae</taxon>
        <taxon>Perkinsus</taxon>
    </lineage>
</organism>
<evidence type="ECO:0000313" key="4">
    <source>
        <dbReference type="EMBL" id="KAF4683621.1"/>
    </source>
</evidence>
<gene>
    <name evidence="4" type="ORF">FOZ60_008835</name>
</gene>
<dbReference type="GO" id="GO:0008270">
    <property type="term" value="F:zinc ion binding"/>
    <property type="evidence" value="ECO:0007669"/>
    <property type="project" value="UniProtKB-KW"/>
</dbReference>
<feature type="region of interest" description="Disordered" evidence="2">
    <location>
        <begin position="348"/>
        <end position="379"/>
    </location>
</feature>
<sequence>MAIINEECYDVYYHLLVHLNTLVKALTLGESTLQSVVNLCVHDAHQGALKACREVLPSVRNARCYFHLTKNLKDNKSTLGEGFNIVKRHKYWLHASPTDALYDLISDTMVDAVTGVSPRGGEYLRRTLDTEQYGYPNIAITNEGVVGNQVVTSLKLSSPQHYVRRPETINAVEYKNDMKLRGTKFHQRGCVAEVTAMIPDMVENNVGTRYFLLPNNRSPGQQTDAEMRETIQVFLRGILLDELEGDGDLTLAEVMRLYFCYYLVTVSPQQQQTGFGRQRIPPSCTCKEYRDWGCCGHGYAVETYLESRPPRRIKYDHQSFTSFSAALATFLTGIGSLLSGTDVSSDDDYVTLNGGSDSSEEDESSCEEQESSDRTNEVSLRYNRTSDMVRLSLVGAC</sequence>
<dbReference type="OrthoDB" id="465928at2759"/>
<proteinExistence type="predicted"/>
<evidence type="ECO:0000256" key="2">
    <source>
        <dbReference type="SAM" id="MobiDB-lite"/>
    </source>
</evidence>
<dbReference type="AlphaFoldDB" id="A0A7J6NKJ2"/>
<evidence type="ECO:0000259" key="3">
    <source>
        <dbReference type="PROSITE" id="PS50966"/>
    </source>
</evidence>
<feature type="domain" description="SWIM-type" evidence="3">
    <location>
        <begin position="262"/>
        <end position="306"/>
    </location>
</feature>
<dbReference type="EMBL" id="JABANP010000355">
    <property type="protein sequence ID" value="KAF4683621.1"/>
    <property type="molecule type" value="Genomic_DNA"/>
</dbReference>
<dbReference type="PROSITE" id="PS50966">
    <property type="entry name" value="ZF_SWIM"/>
    <property type="match status" value="1"/>
</dbReference>
<comment type="caution">
    <text evidence="4">The sequence shown here is derived from an EMBL/GenBank/DDBJ whole genome shotgun (WGS) entry which is preliminary data.</text>
</comment>
<reference evidence="4 5" key="1">
    <citation type="submission" date="2020-04" db="EMBL/GenBank/DDBJ databases">
        <title>Perkinsus olseni comparative genomics.</title>
        <authorList>
            <person name="Bogema D.R."/>
        </authorList>
    </citation>
    <scope>NUCLEOTIDE SEQUENCE [LARGE SCALE GENOMIC DNA]</scope>
    <source>
        <strain evidence="4">00978-12</strain>
    </source>
</reference>
<feature type="compositionally biased region" description="Acidic residues" evidence="2">
    <location>
        <begin position="358"/>
        <end position="370"/>
    </location>
</feature>
<evidence type="ECO:0000256" key="1">
    <source>
        <dbReference type="PROSITE-ProRule" id="PRU00325"/>
    </source>
</evidence>
<dbReference type="Proteomes" id="UP000541610">
    <property type="component" value="Unassembled WGS sequence"/>
</dbReference>
<name>A0A7J6NKJ2_PEROL</name>